<protein>
    <submittedName>
        <fullName evidence="1">Uncharacterized protein</fullName>
    </submittedName>
</protein>
<proteinExistence type="predicted"/>
<evidence type="ECO:0000313" key="2">
    <source>
        <dbReference type="Proteomes" id="UP001325248"/>
    </source>
</evidence>
<sequence length="80" mass="9359">MAALIDDLYQKTKLDYLSDMHCEYNWIAVLNVVREIPEEEYPQKEWAEVYQYITGNNDLKNCGRTELLRTLCLGAKNKAT</sequence>
<dbReference type="Proteomes" id="UP001325248">
    <property type="component" value="Chromosome"/>
</dbReference>
<gene>
    <name evidence="1" type="ORF">BLCOC_06480</name>
</gene>
<dbReference type="EMBL" id="CP136422">
    <property type="protein sequence ID" value="WPX72312.1"/>
    <property type="molecule type" value="Genomic_DNA"/>
</dbReference>
<reference evidence="1" key="1">
    <citation type="submission" date="2023-10" db="EMBL/GenBank/DDBJ databases">
        <title>Genome sequence of Blautia coccoides DSM 935.</title>
        <authorList>
            <person name="Boeer T."/>
            <person name="Bengelsdorf F.R."/>
            <person name="Daniel R."/>
            <person name="Poehlein A."/>
        </authorList>
    </citation>
    <scope>NUCLEOTIDE SEQUENCE [LARGE SCALE GENOMIC DNA]</scope>
    <source>
        <strain evidence="1">DSM 935</strain>
    </source>
</reference>
<evidence type="ECO:0000313" key="1">
    <source>
        <dbReference type="EMBL" id="WPX72312.1"/>
    </source>
</evidence>
<name>A0ABZ0U520_9FIRM</name>
<organism evidence="1 2">
    <name type="scientific">Blautia producta</name>
    <dbReference type="NCBI Taxonomy" id="33035"/>
    <lineage>
        <taxon>Bacteria</taxon>
        <taxon>Bacillati</taxon>
        <taxon>Bacillota</taxon>
        <taxon>Clostridia</taxon>
        <taxon>Lachnospirales</taxon>
        <taxon>Lachnospiraceae</taxon>
        <taxon>Blautia</taxon>
    </lineage>
</organism>
<keyword evidence="2" id="KW-1185">Reference proteome</keyword>
<accession>A0ABZ0U520</accession>